<evidence type="ECO:0000313" key="3">
    <source>
        <dbReference type="Proteomes" id="UP000607559"/>
    </source>
</evidence>
<reference evidence="2" key="1">
    <citation type="journal article" date="2014" name="Int. J. Syst. Evol. Microbiol.">
        <title>Complete genome sequence of Corynebacterium casei LMG S-19264T (=DSM 44701T), isolated from a smear-ripened cheese.</title>
        <authorList>
            <consortium name="US DOE Joint Genome Institute (JGI-PGF)"/>
            <person name="Walter F."/>
            <person name="Albersmeier A."/>
            <person name="Kalinowski J."/>
            <person name="Ruckert C."/>
        </authorList>
    </citation>
    <scope>NUCLEOTIDE SEQUENCE</scope>
    <source>
        <strain evidence="2">CGMCC 1.15448</strain>
    </source>
</reference>
<feature type="domain" description="Glycosyl transferase family 1" evidence="1">
    <location>
        <begin position="201"/>
        <end position="371"/>
    </location>
</feature>
<name>A0A8J2UIR9_9BACT</name>
<dbReference type="Pfam" id="PF00534">
    <property type="entry name" value="Glycos_transf_1"/>
    <property type="match status" value="1"/>
</dbReference>
<comment type="caution">
    <text evidence="2">The sequence shown here is derived from an EMBL/GenBank/DDBJ whole genome shotgun (WGS) entry which is preliminary data.</text>
</comment>
<organism evidence="2 3">
    <name type="scientific">Puia dinghuensis</name>
    <dbReference type="NCBI Taxonomy" id="1792502"/>
    <lineage>
        <taxon>Bacteria</taxon>
        <taxon>Pseudomonadati</taxon>
        <taxon>Bacteroidota</taxon>
        <taxon>Chitinophagia</taxon>
        <taxon>Chitinophagales</taxon>
        <taxon>Chitinophagaceae</taxon>
        <taxon>Puia</taxon>
    </lineage>
</organism>
<dbReference type="Proteomes" id="UP000607559">
    <property type="component" value="Unassembled WGS sequence"/>
</dbReference>
<dbReference type="EMBL" id="BMJC01000007">
    <property type="protein sequence ID" value="GGB24186.1"/>
    <property type="molecule type" value="Genomic_DNA"/>
</dbReference>
<proteinExistence type="predicted"/>
<keyword evidence="3" id="KW-1185">Reference proteome</keyword>
<dbReference type="GO" id="GO:0016757">
    <property type="term" value="F:glycosyltransferase activity"/>
    <property type="evidence" value="ECO:0007669"/>
    <property type="project" value="InterPro"/>
</dbReference>
<dbReference type="PANTHER" id="PTHR45947">
    <property type="entry name" value="SULFOQUINOVOSYL TRANSFERASE SQD2"/>
    <property type="match status" value="1"/>
</dbReference>
<gene>
    <name evidence="2" type="primary">redB</name>
    <name evidence="2" type="ORF">GCM10011511_55150</name>
</gene>
<sequence length="397" mass="44658">MLVAYILDEFPSASEYFILNEIVELVKRGFTIQVLAMRKNNKITGHEIAGVLYEQGCFSVGTFMAHLYLMRTVRKRYVGMIKKITKLRQLRVFLTGGYFLFLLRKMPVEHIHAHFCSIPADIAMIMSELSGIGFSCSAHSRDIFTGNKEGLRVKINKARFFITCTSYNRLYLQQIAQGDGLGKIFHLYHGIDLAKWPEKKQGSGPSRHDKVRILTVCRLVGKKGIFFLLEAIKMLRDTGLTIECSIVGEGPLRREIEKYIDMNGLRCNIHLQGMLLQSAVKPFYLSADIFVLPAIVADDGDRDGLPNVLVEAMAVGVPVITTAVSAIPELVVHEFTGLLVPEKSPEAIRDAIVRLISEEELCHKIARNGRRKVKAEFSIHTTTDRMVEIFTSNRQGA</sequence>
<reference evidence="2" key="2">
    <citation type="submission" date="2020-09" db="EMBL/GenBank/DDBJ databases">
        <authorList>
            <person name="Sun Q."/>
            <person name="Zhou Y."/>
        </authorList>
    </citation>
    <scope>NUCLEOTIDE SEQUENCE</scope>
    <source>
        <strain evidence="2">CGMCC 1.15448</strain>
    </source>
</reference>
<accession>A0A8J2UIR9</accession>
<dbReference type="RefSeq" id="WP_188937877.1">
    <property type="nucleotide sequence ID" value="NZ_BMJC01000007.1"/>
</dbReference>
<dbReference type="InterPro" id="IPR001296">
    <property type="entry name" value="Glyco_trans_1"/>
</dbReference>
<protein>
    <submittedName>
        <fullName evidence="2">Colanic acid biosynthesis glycosyltransferase WcaL</fullName>
    </submittedName>
</protein>
<evidence type="ECO:0000259" key="1">
    <source>
        <dbReference type="Pfam" id="PF00534"/>
    </source>
</evidence>
<evidence type="ECO:0000313" key="2">
    <source>
        <dbReference type="EMBL" id="GGB24186.1"/>
    </source>
</evidence>
<dbReference type="InterPro" id="IPR050194">
    <property type="entry name" value="Glycosyltransferase_grp1"/>
</dbReference>
<dbReference type="Gene3D" id="3.40.50.2000">
    <property type="entry name" value="Glycogen Phosphorylase B"/>
    <property type="match status" value="2"/>
</dbReference>
<dbReference type="SUPFAM" id="SSF53756">
    <property type="entry name" value="UDP-Glycosyltransferase/glycogen phosphorylase"/>
    <property type="match status" value="1"/>
</dbReference>
<dbReference type="PANTHER" id="PTHR45947:SF14">
    <property type="entry name" value="SLL1723 PROTEIN"/>
    <property type="match status" value="1"/>
</dbReference>
<dbReference type="AlphaFoldDB" id="A0A8J2UIR9"/>